<dbReference type="PANTHER" id="PTHR30469">
    <property type="entry name" value="MULTIDRUG RESISTANCE PROTEIN MDTA"/>
    <property type="match status" value="1"/>
</dbReference>
<reference evidence="4 5" key="1">
    <citation type="submission" date="2017-09" db="EMBL/GenBank/DDBJ databases">
        <title>Reassesment of A. cryaerophilus.</title>
        <authorList>
            <person name="Perez-Cataluna A."/>
            <person name="Collado L."/>
            <person name="Salgado O."/>
            <person name="Lefinanco V."/>
            <person name="Figueras M.J."/>
        </authorList>
    </citation>
    <scope>NUCLEOTIDE SEQUENCE [LARGE SCALE GENOMIC DNA]</scope>
    <source>
        <strain evidence="4 5">LMG 10229</strain>
    </source>
</reference>
<comment type="similarity">
    <text evidence="1">Belongs to the membrane fusion protein (MFP) (TC 8.A.1) family.</text>
</comment>
<dbReference type="Pfam" id="PF25954">
    <property type="entry name" value="Beta-barrel_RND_2"/>
    <property type="match status" value="1"/>
</dbReference>
<comment type="caution">
    <text evidence="4">The sequence shown here is derived from an EMBL/GenBank/DDBJ whole genome shotgun (WGS) entry which is preliminary data.</text>
</comment>
<dbReference type="InterPro" id="IPR006143">
    <property type="entry name" value="RND_pump_MFP"/>
</dbReference>
<organism evidence="4 5">
    <name type="scientific">Aliarcobacter cryaerophilus</name>
    <dbReference type="NCBI Taxonomy" id="28198"/>
    <lineage>
        <taxon>Bacteria</taxon>
        <taxon>Pseudomonadati</taxon>
        <taxon>Campylobacterota</taxon>
        <taxon>Epsilonproteobacteria</taxon>
        <taxon>Campylobacterales</taxon>
        <taxon>Arcobacteraceae</taxon>
        <taxon>Aliarcobacter</taxon>
    </lineage>
</organism>
<dbReference type="EMBL" id="NXGD01000005">
    <property type="protein sequence ID" value="PRN00560.1"/>
    <property type="molecule type" value="Genomic_DNA"/>
</dbReference>
<evidence type="ECO:0000256" key="1">
    <source>
        <dbReference type="ARBA" id="ARBA00009477"/>
    </source>
</evidence>
<dbReference type="SUPFAM" id="SSF111369">
    <property type="entry name" value="HlyD-like secretion proteins"/>
    <property type="match status" value="1"/>
</dbReference>
<dbReference type="AlphaFoldDB" id="A0A2S9TP05"/>
<dbReference type="Proteomes" id="UP000238811">
    <property type="component" value="Unassembled WGS sequence"/>
</dbReference>
<dbReference type="Gene3D" id="1.10.287.470">
    <property type="entry name" value="Helix hairpin bin"/>
    <property type="match status" value="1"/>
</dbReference>
<feature type="domain" description="CusB-like beta-barrel" evidence="2">
    <location>
        <begin position="170"/>
        <end position="238"/>
    </location>
</feature>
<name>A0A2S9TP05_9BACT</name>
<evidence type="ECO:0000313" key="4">
    <source>
        <dbReference type="EMBL" id="PRN00560.1"/>
    </source>
</evidence>
<dbReference type="GO" id="GO:0015562">
    <property type="term" value="F:efflux transmembrane transporter activity"/>
    <property type="evidence" value="ECO:0007669"/>
    <property type="project" value="TreeGrafter"/>
</dbReference>
<sequence>MKILYFFVIFLATNLFSIDEKPQARAVIHSFDKTILSSEIGGRIIFMQKNNGDYFEKNEVLVKIDCSIYLAEKDKIRVKRDLSKIKYEKTKQLSQYNSVGQFEVKTAELELQEQELELKIATINTERCEVKAPFNGRIVEKFVSKYQNIKPQEELYEIINTNSLEIRTVVPAKWLSWLKIGDEITINIDELNLNIKTNILQIDSVVDPKSQTVNVRAKIENQNSNIITGMSGTVTFYTSNFKR</sequence>
<dbReference type="Gene3D" id="2.40.30.170">
    <property type="match status" value="1"/>
</dbReference>
<evidence type="ECO:0000259" key="3">
    <source>
        <dbReference type="Pfam" id="PF25973"/>
    </source>
</evidence>
<gene>
    <name evidence="4" type="ORF">CJ668_04870</name>
</gene>
<accession>A0A2S9TP05</accession>
<dbReference type="Pfam" id="PF25973">
    <property type="entry name" value="BSH_CzcB"/>
    <property type="match status" value="1"/>
</dbReference>
<proteinExistence type="inferred from homology"/>
<dbReference type="GO" id="GO:1990281">
    <property type="term" value="C:efflux pump complex"/>
    <property type="evidence" value="ECO:0007669"/>
    <property type="project" value="TreeGrafter"/>
</dbReference>
<dbReference type="PANTHER" id="PTHR30469:SF15">
    <property type="entry name" value="HLYD FAMILY OF SECRETION PROTEINS"/>
    <property type="match status" value="1"/>
</dbReference>
<evidence type="ECO:0000313" key="5">
    <source>
        <dbReference type="Proteomes" id="UP000238811"/>
    </source>
</evidence>
<dbReference type="InterPro" id="IPR058647">
    <property type="entry name" value="BSH_CzcB-like"/>
</dbReference>
<dbReference type="Gene3D" id="2.40.50.100">
    <property type="match status" value="1"/>
</dbReference>
<dbReference type="NCBIfam" id="TIGR01730">
    <property type="entry name" value="RND_mfp"/>
    <property type="match status" value="1"/>
</dbReference>
<feature type="domain" description="CzcB-like barrel-sandwich hybrid" evidence="3">
    <location>
        <begin position="37"/>
        <end position="158"/>
    </location>
</feature>
<dbReference type="InterPro" id="IPR058792">
    <property type="entry name" value="Beta-barrel_RND_2"/>
</dbReference>
<dbReference type="RefSeq" id="WP_105913390.1">
    <property type="nucleotide sequence ID" value="NZ_JAMXDV010000014.1"/>
</dbReference>
<protein>
    <submittedName>
        <fullName evidence="4">Efflux transporter periplasmic adaptor subunit</fullName>
    </submittedName>
</protein>
<evidence type="ECO:0000259" key="2">
    <source>
        <dbReference type="Pfam" id="PF25954"/>
    </source>
</evidence>